<dbReference type="SMART" id="SM00248">
    <property type="entry name" value="ANK"/>
    <property type="match status" value="6"/>
</dbReference>
<feature type="region of interest" description="Disordered" evidence="4">
    <location>
        <begin position="539"/>
        <end position="585"/>
    </location>
</feature>
<evidence type="ECO:0000313" key="5">
    <source>
        <dbReference type="EMBL" id="KAK7504046.1"/>
    </source>
</evidence>
<feature type="compositionally biased region" description="Polar residues" evidence="4">
    <location>
        <begin position="202"/>
        <end position="211"/>
    </location>
</feature>
<feature type="compositionally biased region" description="Polar residues" evidence="4">
    <location>
        <begin position="180"/>
        <end position="194"/>
    </location>
</feature>
<feature type="repeat" description="ANK" evidence="3">
    <location>
        <begin position="457"/>
        <end position="489"/>
    </location>
</feature>
<reference evidence="5 6" key="1">
    <citation type="journal article" date="2023" name="Sci. Data">
        <title>Genome assembly of the Korean intertidal mud-creeper Batillaria attramentaria.</title>
        <authorList>
            <person name="Patra A.K."/>
            <person name="Ho P.T."/>
            <person name="Jun S."/>
            <person name="Lee S.J."/>
            <person name="Kim Y."/>
            <person name="Won Y.J."/>
        </authorList>
    </citation>
    <scope>NUCLEOTIDE SEQUENCE [LARGE SCALE GENOMIC DNA]</scope>
    <source>
        <strain evidence="5">Wonlab-2016</strain>
    </source>
</reference>
<feature type="repeat" description="ANK" evidence="3">
    <location>
        <begin position="424"/>
        <end position="456"/>
    </location>
</feature>
<feature type="compositionally biased region" description="Basic and acidic residues" evidence="4">
    <location>
        <begin position="213"/>
        <end position="247"/>
    </location>
</feature>
<dbReference type="EMBL" id="JACVVK020000017">
    <property type="protein sequence ID" value="KAK7504046.1"/>
    <property type="molecule type" value="Genomic_DNA"/>
</dbReference>
<dbReference type="InterPro" id="IPR036770">
    <property type="entry name" value="Ankyrin_rpt-contain_sf"/>
</dbReference>
<dbReference type="SUPFAM" id="SSF48403">
    <property type="entry name" value="Ankyrin repeat"/>
    <property type="match status" value="2"/>
</dbReference>
<feature type="compositionally biased region" description="Low complexity" evidence="4">
    <location>
        <begin position="267"/>
        <end position="286"/>
    </location>
</feature>
<feature type="repeat" description="ANK" evidence="3">
    <location>
        <begin position="83"/>
        <end position="116"/>
    </location>
</feature>
<dbReference type="PANTHER" id="PTHR24171:SF10">
    <property type="entry name" value="ANKYRIN REPEAT DOMAIN-CONTAINING PROTEIN 29-LIKE"/>
    <property type="match status" value="1"/>
</dbReference>
<dbReference type="PROSITE" id="PS50088">
    <property type="entry name" value="ANK_REPEAT"/>
    <property type="match status" value="4"/>
</dbReference>
<protein>
    <submittedName>
        <fullName evidence="5">Uncharacterized protein</fullName>
    </submittedName>
</protein>
<keyword evidence="2 3" id="KW-0040">ANK repeat</keyword>
<keyword evidence="6" id="KW-1185">Reference proteome</keyword>
<evidence type="ECO:0000256" key="4">
    <source>
        <dbReference type="SAM" id="MobiDB-lite"/>
    </source>
</evidence>
<comment type="caution">
    <text evidence="5">The sequence shown here is derived from an EMBL/GenBank/DDBJ whole genome shotgun (WGS) entry which is preliminary data.</text>
</comment>
<evidence type="ECO:0000256" key="2">
    <source>
        <dbReference type="ARBA" id="ARBA00023043"/>
    </source>
</evidence>
<dbReference type="Gene3D" id="1.25.40.20">
    <property type="entry name" value="Ankyrin repeat-containing domain"/>
    <property type="match status" value="3"/>
</dbReference>
<dbReference type="AlphaFoldDB" id="A0ABD0LY35"/>
<dbReference type="PRINTS" id="PR01415">
    <property type="entry name" value="ANKYRIN"/>
</dbReference>
<dbReference type="InterPro" id="IPR002110">
    <property type="entry name" value="Ankyrin_rpt"/>
</dbReference>
<dbReference type="PANTHER" id="PTHR24171">
    <property type="entry name" value="ANKYRIN REPEAT DOMAIN-CONTAINING PROTEIN 39-RELATED"/>
    <property type="match status" value="1"/>
</dbReference>
<dbReference type="PROSITE" id="PS50297">
    <property type="entry name" value="ANK_REP_REGION"/>
    <property type="match status" value="4"/>
</dbReference>
<evidence type="ECO:0000313" key="6">
    <source>
        <dbReference type="Proteomes" id="UP001519460"/>
    </source>
</evidence>
<evidence type="ECO:0000256" key="1">
    <source>
        <dbReference type="ARBA" id="ARBA00022737"/>
    </source>
</evidence>
<feature type="compositionally biased region" description="Basic and acidic residues" evidence="4">
    <location>
        <begin position="296"/>
        <end position="308"/>
    </location>
</feature>
<evidence type="ECO:0000256" key="3">
    <source>
        <dbReference type="PROSITE-ProRule" id="PRU00023"/>
    </source>
</evidence>
<organism evidence="5 6">
    <name type="scientific">Batillaria attramentaria</name>
    <dbReference type="NCBI Taxonomy" id="370345"/>
    <lineage>
        <taxon>Eukaryota</taxon>
        <taxon>Metazoa</taxon>
        <taxon>Spiralia</taxon>
        <taxon>Lophotrochozoa</taxon>
        <taxon>Mollusca</taxon>
        <taxon>Gastropoda</taxon>
        <taxon>Caenogastropoda</taxon>
        <taxon>Sorbeoconcha</taxon>
        <taxon>Cerithioidea</taxon>
        <taxon>Batillariidae</taxon>
        <taxon>Batillaria</taxon>
    </lineage>
</organism>
<accession>A0ABD0LY35</accession>
<proteinExistence type="predicted"/>
<name>A0ABD0LY35_9CAEN</name>
<feature type="repeat" description="ANK" evidence="3">
    <location>
        <begin position="490"/>
        <end position="522"/>
    </location>
</feature>
<dbReference type="Proteomes" id="UP001519460">
    <property type="component" value="Unassembled WGS sequence"/>
</dbReference>
<dbReference type="Pfam" id="PF12796">
    <property type="entry name" value="Ank_2"/>
    <property type="match status" value="2"/>
</dbReference>
<feature type="compositionally biased region" description="Polar residues" evidence="4">
    <location>
        <begin position="316"/>
        <end position="330"/>
    </location>
</feature>
<feature type="compositionally biased region" description="Polar residues" evidence="4">
    <location>
        <begin position="163"/>
        <end position="172"/>
    </location>
</feature>
<keyword evidence="1" id="KW-0677">Repeat</keyword>
<gene>
    <name evidence="5" type="ORF">BaRGS_00004778</name>
</gene>
<feature type="region of interest" description="Disordered" evidence="4">
    <location>
        <begin position="151"/>
        <end position="333"/>
    </location>
</feature>
<sequence length="585" mass="63389">MNDRVPYGNPFGKQAYTHNSKQNAEEDDVAVYKHVNEIEQLPILSVLFTGHTPLMLAILNNNADLARHLSASTRTDVSLKDRNGMSALHLAVALGQVEVARAILQRNTANINSKERCMGRTPLHFACALTANNREDVIMSGDFTSFNHASPSDGADSDYDIPSASTSASTDVSNKETANDRQNGNSTNGLVNDSNESETTDDNGNASSSNGADAHDEAPLSTMADHETKPDDHPTETKGHKPLEHTRSKTPRNGLRHGRESDRSSHKNLTPTGGKTTGNTKPGNKLRLLASLTTPYHERPRPSAEKYKARPATASARLSTRRVSSGQQRRGFSPRLSVASLHHGLSTLNSHNRRDSTVSFVLTPSNVGTVRCKMVSLLLDHGADANLMTQFRKSALHMAAMLGDANVMALLLPETTNPNMLSASNKTALHLAVEGGHTPNVSQLIHAGANLGLRDMEGMTPLHMAAKLGHADMVTMLLRAKADKNSSDFKQMTPLHHACKNGHTDVTDILLRAGCRTDLVDDQGVLALDYRDNCIAEKDEKEDVGGSDVTPSVLPEETKMEPRRQRKKGAVFLPPAMLPTHAELE</sequence>